<reference evidence="5 6" key="1">
    <citation type="journal article" date="2024" name="IMA Fungus">
        <title>Apiospora arundinis, a panoply of carbohydrate-active enzymes and secondary metabolites.</title>
        <authorList>
            <person name="Sorensen T."/>
            <person name="Petersen C."/>
            <person name="Muurmann A.T."/>
            <person name="Christiansen J.V."/>
            <person name="Brundto M.L."/>
            <person name="Overgaard C.K."/>
            <person name="Boysen A.T."/>
            <person name="Wollenberg R.D."/>
            <person name="Larsen T.O."/>
            <person name="Sorensen J.L."/>
            <person name="Nielsen K.L."/>
            <person name="Sondergaard T.E."/>
        </authorList>
    </citation>
    <scope>NUCLEOTIDE SEQUENCE [LARGE SCALE GENOMIC DNA]</scope>
    <source>
        <strain evidence="5 6">AAU 773</strain>
    </source>
</reference>
<sequence length="807" mass="86815">MFRPLHLGLTAAMSPALIKVAIATFLALVPAAQAQWDASRFAWYNSDAGNDFASAVPIGNGRLGAAIYGTGDEKITLNENSIWSGPWLDRANRNSKNALSNIRSQLMNGDITGAGQAVLQNMAGNPNSCQQYNPLGDMTISFGHGNGRKNLLRYLDTYQGTAFVTYNYNNVNYTREYVGSYPHGVIAMRMSASQAGQLNVKVAMSRGQRTLSQTASTSNGVNSVKLSGNSGQSSGAITFSSEARIVNNGGSVSSDGRSISVAGATTVDIFFDARTSYRYSSQSAWEAALKTSLDTAAGAGYTAVREASIKDNTALIGRVNLNLGPSGSAGNTDTKTRLSNYKRNANADPQLATLMFNFGRHLLVASSRDTGSLSLPANLQGLWNKDFSPSWGSKYTININTEMNYWPAEVTNLQETHKPLFDLIKVAKTRGQTMANVMYGCNNGGFVLHHNIDLWGDAAPVDYGTPYTMWPMGSAWLALHTMEHYRFTGDRAFLRDEAWPILQSAAQFYYCYLFDWNNYKTTGPTLSPENPFVVPGDMRTGGRTEGVDISVQMDNSLLTELFTAVIQTCQALGLTGSDCSSAQSFLAKIRPPAVGSYGQMLEWRREYGEGEPGHRHMSAIWGLYPGSHFAPLNSSAWAAASRKLVDHRMQAGSGSTGWSRTWVMNLYARLLDGGKVWESAVAFLQRYPSPNLWNTDSGPGSPFQIDGNFGFTSAIAEMLLQSHSVVHLLPALPSAVGTGSVTGLVARGGFVVDMAWSGGKLTRATVTSRIGGTLALRLAGGTPFSVNGAAYSGPLSTTAGQVFQITP</sequence>
<comment type="caution">
    <text evidence="5">The sequence shown here is derived from an EMBL/GenBank/DDBJ whole genome shotgun (WGS) entry which is preliminary data.</text>
</comment>
<dbReference type="InterPro" id="IPR049053">
    <property type="entry name" value="AFCA-like_C"/>
</dbReference>
<name>A0ABR2ITA2_9PEZI</name>
<proteinExistence type="predicted"/>
<evidence type="ECO:0000313" key="6">
    <source>
        <dbReference type="Proteomes" id="UP001390339"/>
    </source>
</evidence>
<accession>A0ABR2ITA2</accession>
<keyword evidence="6" id="KW-1185">Reference proteome</keyword>
<dbReference type="Pfam" id="PF21307">
    <property type="entry name" value="Glyco_hydro_95_C"/>
    <property type="match status" value="1"/>
</dbReference>
<dbReference type="InterPro" id="IPR012341">
    <property type="entry name" value="6hp_glycosidase-like_sf"/>
</dbReference>
<dbReference type="Pfam" id="PF14498">
    <property type="entry name" value="Glyco_hyd_65N_2"/>
    <property type="match status" value="1"/>
</dbReference>
<dbReference type="Pfam" id="PF22124">
    <property type="entry name" value="Glyco_hydro_95_cat"/>
    <property type="match status" value="1"/>
</dbReference>
<feature type="signal peptide" evidence="1">
    <location>
        <begin position="1"/>
        <end position="34"/>
    </location>
</feature>
<gene>
    <name evidence="5" type="ORF">PGQ11_006647</name>
</gene>
<evidence type="ECO:0000259" key="3">
    <source>
        <dbReference type="Pfam" id="PF21307"/>
    </source>
</evidence>
<dbReference type="InterPro" id="IPR027414">
    <property type="entry name" value="GH95_N_dom"/>
</dbReference>
<evidence type="ECO:0000259" key="4">
    <source>
        <dbReference type="Pfam" id="PF22124"/>
    </source>
</evidence>
<dbReference type="SUPFAM" id="SSF48208">
    <property type="entry name" value="Six-hairpin glycosidases"/>
    <property type="match status" value="1"/>
</dbReference>
<feature type="domain" description="Alpha fucosidase A-like C-terminal" evidence="3">
    <location>
        <begin position="721"/>
        <end position="782"/>
    </location>
</feature>
<evidence type="ECO:0000256" key="1">
    <source>
        <dbReference type="SAM" id="SignalP"/>
    </source>
</evidence>
<keyword evidence="1" id="KW-0732">Signal</keyword>
<evidence type="ECO:0000259" key="2">
    <source>
        <dbReference type="Pfam" id="PF14498"/>
    </source>
</evidence>
<feature type="chain" id="PRO_5047525190" evidence="1">
    <location>
        <begin position="35"/>
        <end position="807"/>
    </location>
</feature>
<dbReference type="PANTHER" id="PTHR31084">
    <property type="entry name" value="ALPHA-L-FUCOSIDASE 2"/>
    <property type="match status" value="1"/>
</dbReference>
<dbReference type="EMBL" id="JAPCWZ010000004">
    <property type="protein sequence ID" value="KAK8868069.1"/>
    <property type="molecule type" value="Genomic_DNA"/>
</dbReference>
<organism evidence="5 6">
    <name type="scientific">Apiospora arundinis</name>
    <dbReference type="NCBI Taxonomy" id="335852"/>
    <lineage>
        <taxon>Eukaryota</taxon>
        <taxon>Fungi</taxon>
        <taxon>Dikarya</taxon>
        <taxon>Ascomycota</taxon>
        <taxon>Pezizomycotina</taxon>
        <taxon>Sordariomycetes</taxon>
        <taxon>Xylariomycetidae</taxon>
        <taxon>Amphisphaeriales</taxon>
        <taxon>Apiosporaceae</taxon>
        <taxon>Apiospora</taxon>
    </lineage>
</organism>
<dbReference type="Gene3D" id="1.50.10.10">
    <property type="match status" value="1"/>
</dbReference>
<feature type="domain" description="Glycosyl hydrolase family 95 N-terminal" evidence="2">
    <location>
        <begin position="43"/>
        <end position="278"/>
    </location>
</feature>
<dbReference type="InterPro" id="IPR008928">
    <property type="entry name" value="6-hairpin_glycosidase_sf"/>
</dbReference>
<dbReference type="Proteomes" id="UP001390339">
    <property type="component" value="Unassembled WGS sequence"/>
</dbReference>
<dbReference type="InterPro" id="IPR054363">
    <property type="entry name" value="GH95_cat"/>
</dbReference>
<protein>
    <submittedName>
        <fullName evidence="5">Six-hairpin glycosidase-like protein</fullName>
    </submittedName>
</protein>
<dbReference type="InterPro" id="IPR016518">
    <property type="entry name" value="Alpha-L-fucosidase"/>
</dbReference>
<dbReference type="PANTHER" id="PTHR31084:SF0">
    <property type="entry name" value="ALPHA-L-FUCOSIDASE 2"/>
    <property type="match status" value="1"/>
</dbReference>
<dbReference type="PIRSF" id="PIRSF007663">
    <property type="entry name" value="UCP007663"/>
    <property type="match status" value="1"/>
</dbReference>
<evidence type="ECO:0000313" key="5">
    <source>
        <dbReference type="EMBL" id="KAK8868069.1"/>
    </source>
</evidence>
<feature type="domain" description="Glycosyl hydrolase family 95 catalytic" evidence="4">
    <location>
        <begin position="301"/>
        <end position="719"/>
    </location>
</feature>